<organism evidence="1">
    <name type="scientific">uncultured Caudovirales phage</name>
    <dbReference type="NCBI Taxonomy" id="2100421"/>
    <lineage>
        <taxon>Viruses</taxon>
        <taxon>Duplodnaviria</taxon>
        <taxon>Heunggongvirae</taxon>
        <taxon>Uroviricota</taxon>
        <taxon>Caudoviricetes</taxon>
        <taxon>Peduoviridae</taxon>
        <taxon>Maltschvirus</taxon>
        <taxon>Maltschvirus maltsch</taxon>
    </lineage>
</organism>
<evidence type="ECO:0000313" key="1">
    <source>
        <dbReference type="EMBL" id="CAB4147776.1"/>
    </source>
</evidence>
<proteinExistence type="predicted"/>
<dbReference type="EMBL" id="LR796483">
    <property type="protein sequence ID" value="CAB4147776.1"/>
    <property type="molecule type" value="Genomic_DNA"/>
</dbReference>
<reference evidence="1" key="1">
    <citation type="submission" date="2020-04" db="EMBL/GenBank/DDBJ databases">
        <authorList>
            <person name="Chiriac C."/>
            <person name="Salcher M."/>
            <person name="Ghai R."/>
            <person name="Kavagutti S V."/>
        </authorList>
    </citation>
    <scope>NUCLEOTIDE SEQUENCE</scope>
</reference>
<protein>
    <submittedName>
        <fullName evidence="1">Uncharacterized protein</fullName>
    </submittedName>
</protein>
<accession>A0A6J5MRU3</accession>
<sequence length="108" mass="11142">MIKHMNQISTAKKAFSCFAGILLAAGLSTPVAGTQIVPSSFAPAFCAARRSGMTISKASEFAIQLSADELKPPAPKINGISVDVKLAVQTAYFLCPASFGADASISGY</sequence>
<gene>
    <name evidence="1" type="ORF">UFOVP431_48</name>
</gene>
<name>A0A6J5MRU3_9CAUD</name>